<reference evidence="1" key="1">
    <citation type="submission" date="2021-12" db="EMBL/GenBank/DDBJ databases">
        <authorList>
            <person name="Criscuolo A."/>
        </authorList>
    </citation>
    <scope>NUCLEOTIDE SEQUENCE</scope>
    <source>
        <strain evidence="1">CIP111894</strain>
    </source>
</reference>
<evidence type="ECO:0000313" key="2">
    <source>
        <dbReference type="Proteomes" id="UP000838749"/>
    </source>
</evidence>
<accession>A0ABN8FSL5</accession>
<dbReference type="Gene3D" id="1.10.287.1080">
    <property type="entry name" value="MazG-like"/>
    <property type="match status" value="1"/>
</dbReference>
<dbReference type="SUPFAM" id="SSF101386">
    <property type="entry name" value="all-alpha NTP pyrophosphatases"/>
    <property type="match status" value="1"/>
</dbReference>
<name>A0ABN8FSL5_9BACL</name>
<evidence type="ECO:0008006" key="3">
    <source>
        <dbReference type="Google" id="ProtNLM"/>
    </source>
</evidence>
<gene>
    <name evidence="1" type="ORF">PAECIP111894_05196</name>
</gene>
<dbReference type="EMBL" id="CAKMAB010000043">
    <property type="protein sequence ID" value="CAH1059010.1"/>
    <property type="molecule type" value="Genomic_DNA"/>
</dbReference>
<protein>
    <recommendedName>
        <fullName evidence="3">Pyrophosphatase</fullName>
    </recommendedName>
</protein>
<evidence type="ECO:0000313" key="1">
    <source>
        <dbReference type="EMBL" id="CAH1059010.1"/>
    </source>
</evidence>
<keyword evidence="2" id="KW-1185">Reference proteome</keyword>
<dbReference type="Proteomes" id="UP000838749">
    <property type="component" value="Unassembled WGS sequence"/>
</dbReference>
<sequence length="100" mass="11651">MIDLLQLQKRVYQNKIAKGFNVTDIFQEFCFIYGELSEACEAYLKKKDDLGEELADVALYLIGLSELLGINLEEEIMHKMEKNEKRKYDNKDGVLTKVKE</sequence>
<proteinExistence type="predicted"/>
<organism evidence="1 2">
    <name type="scientific">Paenibacillus pseudetheri</name>
    <dbReference type="NCBI Taxonomy" id="2897682"/>
    <lineage>
        <taxon>Bacteria</taxon>
        <taxon>Bacillati</taxon>
        <taxon>Bacillota</taxon>
        <taxon>Bacilli</taxon>
        <taxon>Bacillales</taxon>
        <taxon>Paenibacillaceae</taxon>
        <taxon>Paenibacillus</taxon>
    </lineage>
</organism>
<dbReference type="RefSeq" id="WP_234540902.1">
    <property type="nucleotide sequence ID" value="NZ_CAKMAB010000043.1"/>
</dbReference>
<dbReference type="InterPro" id="IPR025984">
    <property type="entry name" value="DCTPP"/>
</dbReference>
<comment type="caution">
    <text evidence="1">The sequence shown here is derived from an EMBL/GenBank/DDBJ whole genome shotgun (WGS) entry which is preliminary data.</text>
</comment>
<dbReference type="Pfam" id="PF12643">
    <property type="entry name" value="MazG-like"/>
    <property type="match status" value="1"/>
</dbReference>